<organism evidence="2 3">
    <name type="scientific">Pseudobacteroides cellulosolvens ATCC 35603 = DSM 2933</name>
    <dbReference type="NCBI Taxonomy" id="398512"/>
    <lineage>
        <taxon>Bacteria</taxon>
        <taxon>Bacillati</taxon>
        <taxon>Bacillota</taxon>
        <taxon>Clostridia</taxon>
        <taxon>Eubacteriales</taxon>
        <taxon>Oscillospiraceae</taxon>
        <taxon>Pseudobacteroides</taxon>
    </lineage>
</organism>
<dbReference type="PATRIC" id="fig|398512.5.peg.5327"/>
<reference evidence="3" key="1">
    <citation type="submission" date="2015-07" db="EMBL/GenBank/DDBJ databases">
        <title>Near-Complete Genome Sequence of the Cellulolytic Bacterium Bacteroides (Pseudobacteroides) cellulosolvens ATCC 35603.</title>
        <authorList>
            <person name="Dassa B."/>
            <person name="Utturkar S.M."/>
            <person name="Klingeman D.M."/>
            <person name="Hurt R.A."/>
            <person name="Keller M."/>
            <person name="Xu J."/>
            <person name="Reddy Y.H.K."/>
            <person name="Borovok I."/>
            <person name="Grinberg I.R."/>
            <person name="Lamed R."/>
            <person name="Zhivin O."/>
            <person name="Bayer E.A."/>
            <person name="Brown S.D."/>
        </authorList>
    </citation>
    <scope>NUCLEOTIDE SEQUENCE [LARGE SCALE GENOMIC DNA]</scope>
    <source>
        <strain evidence="3">DSM 2933</strain>
    </source>
</reference>
<dbReference type="Gene3D" id="3.30.450.40">
    <property type="match status" value="2"/>
</dbReference>
<comment type="caution">
    <text evidence="2">The sequence shown here is derived from an EMBL/GenBank/DDBJ whole genome shotgun (WGS) entry which is preliminary data.</text>
</comment>
<dbReference type="eggNOG" id="ENOG502Z9GX">
    <property type="taxonomic scope" value="Bacteria"/>
</dbReference>
<feature type="domain" description="GAF" evidence="1">
    <location>
        <begin position="42"/>
        <end position="171"/>
    </location>
</feature>
<evidence type="ECO:0000259" key="1">
    <source>
        <dbReference type="Pfam" id="PF13492"/>
    </source>
</evidence>
<dbReference type="STRING" id="398512.Bccel_5085"/>
<protein>
    <recommendedName>
        <fullName evidence="1">GAF domain-containing protein</fullName>
    </recommendedName>
</protein>
<keyword evidence="3" id="KW-1185">Reference proteome</keyword>
<dbReference type="SUPFAM" id="SSF55781">
    <property type="entry name" value="GAF domain-like"/>
    <property type="match status" value="3"/>
</dbReference>
<proteinExistence type="predicted"/>
<gene>
    <name evidence="2" type="ORF">Bccel_5085</name>
</gene>
<accession>A0A0L6JVF5</accession>
<dbReference type="Proteomes" id="UP000036923">
    <property type="component" value="Unassembled WGS sequence"/>
</dbReference>
<dbReference type="AlphaFoldDB" id="A0A0L6JVF5"/>
<dbReference type="EMBL" id="LGTC01000001">
    <property type="protein sequence ID" value="KNY29808.1"/>
    <property type="molecule type" value="Genomic_DNA"/>
</dbReference>
<evidence type="ECO:0000313" key="3">
    <source>
        <dbReference type="Proteomes" id="UP000036923"/>
    </source>
</evidence>
<dbReference type="Pfam" id="PF13492">
    <property type="entry name" value="GAF_3"/>
    <property type="match status" value="1"/>
</dbReference>
<dbReference type="InterPro" id="IPR003018">
    <property type="entry name" value="GAF"/>
</dbReference>
<name>A0A0L6JVF5_9FIRM</name>
<sequence length="645" mass="74289">MEYDQILSRIEQENKERFLSTKIFRYSGIIKAIDFFSQRLTFEQIVDGAFEFTNELLTIERSAIFSLQGKDFVLKNIKGEDSVITRIENTKELSDLPKFYGYLLYEHDVLRKYFDEVIIKSYNVAMVIPLIIDDYLFGFILISNKAMGQLESEDYIIAEALMKLYNNALENYKRFEDLQEMNRELDEKVFNLFAINQSSKALLSELNLNALYNLAIDVFSELTLSSITGFVLYDEASEDFKLKAFKDICFKDAELMLGLNANEKTLVDASKVILNMEEKESADYFNSLFKEGIDAIKFLRSKFIILLLKSGKVLGFVSLGPTTTGAEYNKGVFELTESLASAAYIALSNAQLFKKVNDQKKLLENKLSDLISLNKLMKNVNSSNDMDTLMDLTLKTLNVSFDVEKAIAALYDEEKKCFKIKGCLNIKTRKKEIKINKDWKKIMEGDIVFEAREMAAHKYLSKSLADDIGKCSGILIIPIFLDKLELEMLGVIIVLKYKDSLICDDEYMLTLETIAGHMAPVISCMKAVQRNKKITRPDYNYLLSKELEKEMVEAKNLFIDLNVVYIEDKNFKSLFENNPFIDKIKEKFNKVFPVSNNHIFVITNEPYEDVNKKITSLKETNKFNSRILVFGKDFESYNQFTGCFE</sequence>
<evidence type="ECO:0000313" key="2">
    <source>
        <dbReference type="EMBL" id="KNY29808.1"/>
    </source>
</evidence>
<dbReference type="InterPro" id="IPR029016">
    <property type="entry name" value="GAF-like_dom_sf"/>
</dbReference>